<feature type="region of interest" description="Disordered" evidence="1">
    <location>
        <begin position="738"/>
        <end position="767"/>
    </location>
</feature>
<proteinExistence type="predicted"/>
<dbReference type="VEuPathDB" id="TriTrypDB:C4B63_19g177"/>
<dbReference type="VEuPathDB" id="TriTrypDB:TcCL_ESM07123"/>
<reference evidence="2 3" key="1">
    <citation type="journal article" date="2018" name="Microb. Genom.">
        <title>Expanding an expanded genome: long-read sequencing of Trypanosoma cruzi.</title>
        <authorList>
            <person name="Berna L."/>
            <person name="Rodriguez M."/>
            <person name="Chiribao M.L."/>
            <person name="Parodi-Talice A."/>
            <person name="Pita S."/>
            <person name="Rijo G."/>
            <person name="Alvarez-Valin F."/>
            <person name="Robello C."/>
        </authorList>
    </citation>
    <scope>NUCLEOTIDE SEQUENCE [LARGE SCALE GENOMIC DNA]</scope>
    <source>
        <strain evidence="2 3">Dm28c</strain>
    </source>
</reference>
<evidence type="ECO:0000256" key="1">
    <source>
        <dbReference type="SAM" id="MobiDB-lite"/>
    </source>
</evidence>
<dbReference type="VEuPathDB" id="TriTrypDB:TCSYLVIO_007403"/>
<dbReference type="VEuPathDB" id="TriTrypDB:ECC02_003599"/>
<comment type="caution">
    <text evidence="2">The sequence shown here is derived from an EMBL/GenBank/DDBJ whole genome shotgun (WGS) entry which is preliminary data.</text>
</comment>
<organism evidence="2 3">
    <name type="scientific">Trypanosoma cruzi</name>
    <dbReference type="NCBI Taxonomy" id="5693"/>
    <lineage>
        <taxon>Eukaryota</taxon>
        <taxon>Discoba</taxon>
        <taxon>Euglenozoa</taxon>
        <taxon>Kinetoplastea</taxon>
        <taxon>Metakinetoplastina</taxon>
        <taxon>Trypanosomatida</taxon>
        <taxon>Trypanosomatidae</taxon>
        <taxon>Trypanosoma</taxon>
        <taxon>Schizotrypanum</taxon>
    </lineage>
</organism>
<dbReference type="VEuPathDB" id="TriTrypDB:TcCL_ESM07125"/>
<dbReference type="VEuPathDB" id="TriTrypDB:TcBrA4_0056470"/>
<feature type="region of interest" description="Disordered" evidence="1">
    <location>
        <begin position="536"/>
        <end position="568"/>
    </location>
</feature>
<feature type="compositionally biased region" description="Polar residues" evidence="1">
    <location>
        <begin position="69"/>
        <end position="80"/>
    </location>
</feature>
<feature type="compositionally biased region" description="Polar residues" evidence="1">
    <location>
        <begin position="749"/>
        <end position="767"/>
    </location>
</feature>
<feature type="region of interest" description="Disordered" evidence="1">
    <location>
        <begin position="69"/>
        <end position="90"/>
    </location>
</feature>
<sequence>MTNYITLSDIPRREKEMIMLLLAAAEDDAWRIVNDAQHRFCIEWRVSSRHPTLSFLSLGDLRSSQKVSRSSLQGVNATRNRQLDGPSPVLRSVSRARGRHSIHREPFHCTGRGTEDLSPLTIDWNNDSSGAMDPISSPSISYSFGNTLSPKANQQGRMRVGALKGSLVKTPRSSSQGSLRGTSFLNTRSTFLHRHFTPQRSISNPRAALSEQNGILRSISRRKGLSNAVTGLNGSSSQDPAPIRSAQWVSRLVEDIMGYVAKMNAIDHHQVSSVATLTVNVLKACYGALKWNRVLKELAQGLHRYRSVSSICRVFREFFVDESSSALEDFFVFSRLHRVVTKHGIVETQKVSLPLEETQSNAAYPLFRQTIVLRRYVELRLLTSVLNDMLAAVTLADQKGTGTVPVVRRRKLTPAEVIGVKRIVAHWVEEESSGEESLAFDLGGFVDLHEVLTIVVLALSSARRRNPVKSPNAPRMSRFDVDDGEFQDNVVASKERSLKENIQPASYAERARLIMRMDHSEAESMVNLGKNVDFGPLSPPPAEMSKPLKPSPKGSNGSAMRNEPVRIPDTVYHGSDGKLKEVNQHVSDLPNKAALAKELYHGFLEGRTCGEESFIGDSPYLHYASVTPPPPPSVPCLSPKQLPGDPLVIDLDHVHLPSTSIQLLPQSTMAEETGKRRADSHETDSKIQPQQYFAALAAINAELQRRREFLNSTVAFDLTTRDTPFDSDLPLQSFTTDLPLQEGEAATKTPGTEISSNKLENATQESSWYAEKTHLEEELGSTQPPAHASTFSNVISPSFPVQNGPASIMLPSKHRASEKPQEWSEKEDGRATKTDFEMLTLEEKNLLADLQRALSQQK</sequence>
<name>A0A2V2VLL6_TRYCR</name>
<dbReference type="VEuPathDB" id="TriTrypDB:C3747_9g221"/>
<gene>
    <name evidence="2" type="ORF">C4B63_19g177</name>
</gene>
<dbReference type="EMBL" id="PRFA01000019">
    <property type="protein sequence ID" value="PWU96312.1"/>
    <property type="molecule type" value="Genomic_DNA"/>
</dbReference>
<evidence type="ECO:0000313" key="2">
    <source>
        <dbReference type="EMBL" id="PWU96312.1"/>
    </source>
</evidence>
<dbReference type="VEuPathDB" id="TriTrypDB:TCDM_01976"/>
<evidence type="ECO:0000313" key="3">
    <source>
        <dbReference type="Proteomes" id="UP000246121"/>
    </source>
</evidence>
<feature type="compositionally biased region" description="Basic and acidic residues" evidence="1">
    <location>
        <begin position="815"/>
        <end position="832"/>
    </location>
</feature>
<dbReference type="VEuPathDB" id="TriTrypDB:BCY84_03181"/>
<dbReference type="VEuPathDB" id="TriTrypDB:TCDM_01977"/>
<feature type="region of interest" description="Disordered" evidence="1">
    <location>
        <begin position="812"/>
        <end position="832"/>
    </location>
</feature>
<dbReference type="VEuPathDB" id="TriTrypDB:TcCLB.506925.230"/>
<dbReference type="VEuPathDB" id="TriTrypDB:TcYC6_0074860"/>
<dbReference type="Proteomes" id="UP000246121">
    <property type="component" value="Unassembled WGS sequence"/>
</dbReference>
<protein>
    <submittedName>
        <fullName evidence="2">Uncharacterized protein</fullName>
    </submittedName>
</protein>
<dbReference type="VEuPathDB" id="TriTrypDB:Tc_MARK_6375"/>
<dbReference type="AlphaFoldDB" id="A0A2V2VLL6"/>
<dbReference type="VEuPathDB" id="TriTrypDB:TcG_05066"/>
<accession>A0A2V2VLL6</accession>